<dbReference type="Proteomes" id="UP000291819">
    <property type="component" value="Unassembled WGS sequence"/>
</dbReference>
<name>A0A4V2JHC7_9SPHI</name>
<comment type="caution">
    <text evidence="2">The sequence shown here is derived from an EMBL/GenBank/DDBJ whole genome shotgun (WGS) entry which is preliminary data.</text>
</comment>
<evidence type="ECO:0000313" key="2">
    <source>
        <dbReference type="EMBL" id="TBO45059.1"/>
    </source>
</evidence>
<organism evidence="2 3">
    <name type="scientific">Pedobacter kyonggii</name>
    <dbReference type="NCBI Taxonomy" id="1926871"/>
    <lineage>
        <taxon>Bacteria</taxon>
        <taxon>Pseudomonadati</taxon>
        <taxon>Bacteroidota</taxon>
        <taxon>Sphingobacteriia</taxon>
        <taxon>Sphingobacteriales</taxon>
        <taxon>Sphingobacteriaceae</taxon>
        <taxon>Pedobacter</taxon>
    </lineage>
</organism>
<dbReference type="AlphaFoldDB" id="A0A4V2JHC7"/>
<keyword evidence="3" id="KW-1185">Reference proteome</keyword>
<keyword evidence="1" id="KW-0732">Signal</keyword>
<reference evidence="2 3" key="1">
    <citation type="submission" date="2019-02" db="EMBL/GenBank/DDBJ databases">
        <title>Pedobacter kyonggii whole genome sequence analysis.</title>
        <authorList>
            <person name="Dahal R.H."/>
        </authorList>
    </citation>
    <scope>NUCLEOTIDE SEQUENCE [LARGE SCALE GENOMIC DNA]</scope>
    <source>
        <strain evidence="2 3">K-4-11-1</strain>
    </source>
</reference>
<sequence length="204" mass="23829">MKYKILFILILTLNCKAIFAQEKSSVPPLYKFLKDNTDTTFVLKYESNWNLNPEYLILSKKRDTINAYVYKITTSLDQRIVIPHNFSYKFYQNTQVPVDVNPYFNPKYLSADSLMNIWKELTSLKPWSINDDQIDGAGCPVSQDSLQRQIRDAASIKLSLITKKGIKELSFYAPQYYEKEICPGRTGRQLILKIEELFIAYIKR</sequence>
<dbReference type="OrthoDB" id="881598at2"/>
<evidence type="ECO:0000256" key="1">
    <source>
        <dbReference type="SAM" id="SignalP"/>
    </source>
</evidence>
<accession>A0A4V2JHC7</accession>
<protein>
    <recommendedName>
        <fullName evidence="4">DUF3298 domain-containing protein</fullName>
    </recommendedName>
</protein>
<evidence type="ECO:0008006" key="4">
    <source>
        <dbReference type="Google" id="ProtNLM"/>
    </source>
</evidence>
<gene>
    <name evidence="2" type="ORF">EYS08_01630</name>
</gene>
<dbReference type="RefSeq" id="WP_131028110.1">
    <property type="nucleotide sequence ID" value="NZ_SIXF01000001.1"/>
</dbReference>
<proteinExistence type="predicted"/>
<feature type="chain" id="PRO_5020596668" description="DUF3298 domain-containing protein" evidence="1">
    <location>
        <begin position="21"/>
        <end position="204"/>
    </location>
</feature>
<evidence type="ECO:0000313" key="3">
    <source>
        <dbReference type="Proteomes" id="UP000291819"/>
    </source>
</evidence>
<feature type="signal peptide" evidence="1">
    <location>
        <begin position="1"/>
        <end position="20"/>
    </location>
</feature>
<dbReference type="EMBL" id="SIXF01000001">
    <property type="protein sequence ID" value="TBO45059.1"/>
    <property type="molecule type" value="Genomic_DNA"/>
</dbReference>